<dbReference type="KEGG" id="broo:brsh051_29180"/>
<evidence type="ECO:0000259" key="1">
    <source>
        <dbReference type="Pfam" id="PF03551"/>
    </source>
</evidence>
<dbReference type="InterPro" id="IPR036388">
    <property type="entry name" value="WH-like_DNA-bd_sf"/>
</dbReference>
<evidence type="ECO:0000313" key="3">
    <source>
        <dbReference type="Proteomes" id="UP001431656"/>
    </source>
</evidence>
<dbReference type="Pfam" id="PF03551">
    <property type="entry name" value="PadR"/>
    <property type="match status" value="1"/>
</dbReference>
<gene>
    <name evidence="2" type="ORF">brsh051_29180</name>
</gene>
<sequence length="110" mass="12110">MDDIPTQLRKGALELAVLALLAQQPRYGIEIVEDLGSRPGLEASSGTIYPLLTRLKNSGLVNTTWRESPVGPPRKYYTLSAAGVRHLEAQRNAWLQLSTALITLLKEAQQ</sequence>
<protein>
    <recommendedName>
        <fullName evidence="1">Transcription regulator PadR N-terminal domain-containing protein</fullName>
    </recommendedName>
</protein>
<name>A0AAN0KBU2_9ACTN</name>
<dbReference type="InterPro" id="IPR036390">
    <property type="entry name" value="WH_DNA-bd_sf"/>
</dbReference>
<dbReference type="Gene3D" id="1.10.10.10">
    <property type="entry name" value="Winged helix-like DNA-binding domain superfamily/Winged helix DNA-binding domain"/>
    <property type="match status" value="1"/>
</dbReference>
<dbReference type="RefSeq" id="WP_286266322.1">
    <property type="nucleotide sequence ID" value="NZ_AP028056.1"/>
</dbReference>
<dbReference type="AlphaFoldDB" id="A0AAN0KBU2"/>
<dbReference type="Proteomes" id="UP001431656">
    <property type="component" value="Chromosome"/>
</dbReference>
<dbReference type="PANTHER" id="PTHR33169:SF14">
    <property type="entry name" value="TRANSCRIPTIONAL REGULATOR RV3488"/>
    <property type="match status" value="1"/>
</dbReference>
<accession>A0AAN0KBU2</accession>
<dbReference type="InterPro" id="IPR005149">
    <property type="entry name" value="Tscrpt_reg_PadR_N"/>
</dbReference>
<dbReference type="EMBL" id="AP028056">
    <property type="protein sequence ID" value="BEH03637.1"/>
    <property type="molecule type" value="Genomic_DNA"/>
</dbReference>
<keyword evidence="3" id="KW-1185">Reference proteome</keyword>
<dbReference type="PANTHER" id="PTHR33169">
    <property type="entry name" value="PADR-FAMILY TRANSCRIPTIONAL REGULATOR"/>
    <property type="match status" value="1"/>
</dbReference>
<proteinExistence type="predicted"/>
<reference evidence="2" key="1">
    <citation type="journal article" date="2024" name="Int. J. Syst. Evol. Microbiol.">
        <title>Brooklawnia propionicigenes sp. nov., a facultatively anaerobic, propionate-producing bacterium isolated from a methanogenic reactor treating waste from cattle farms.</title>
        <authorList>
            <person name="Akita Y."/>
            <person name="Ueki A."/>
            <person name="Tonouchi A."/>
            <person name="Sugawara Y."/>
            <person name="Honma S."/>
            <person name="Kaku N."/>
            <person name="Ueki K."/>
        </authorList>
    </citation>
    <scope>NUCLEOTIDE SEQUENCE</scope>
    <source>
        <strain evidence="2">SH051</strain>
    </source>
</reference>
<organism evidence="2 3">
    <name type="scientific">Brooklawnia propionicigenes</name>
    <dbReference type="NCBI Taxonomy" id="3041175"/>
    <lineage>
        <taxon>Bacteria</taxon>
        <taxon>Bacillati</taxon>
        <taxon>Actinomycetota</taxon>
        <taxon>Actinomycetes</taxon>
        <taxon>Propionibacteriales</taxon>
        <taxon>Propionibacteriaceae</taxon>
        <taxon>Brooklawnia</taxon>
    </lineage>
</organism>
<dbReference type="InterPro" id="IPR052509">
    <property type="entry name" value="Metal_resp_DNA-bind_regulator"/>
</dbReference>
<evidence type="ECO:0000313" key="2">
    <source>
        <dbReference type="EMBL" id="BEH03637.1"/>
    </source>
</evidence>
<dbReference type="SUPFAM" id="SSF46785">
    <property type="entry name" value="Winged helix' DNA-binding domain"/>
    <property type="match status" value="1"/>
</dbReference>
<feature type="domain" description="Transcription regulator PadR N-terminal" evidence="1">
    <location>
        <begin position="17"/>
        <end position="88"/>
    </location>
</feature>